<feature type="compositionally biased region" description="Polar residues" evidence="1">
    <location>
        <begin position="16"/>
        <end position="38"/>
    </location>
</feature>
<dbReference type="SMART" id="SM00450">
    <property type="entry name" value="RHOD"/>
    <property type="match status" value="1"/>
</dbReference>
<feature type="region of interest" description="Disordered" evidence="1">
    <location>
        <begin position="62"/>
        <end position="82"/>
    </location>
</feature>
<dbReference type="PANTHER" id="PTHR44086:SF10">
    <property type="entry name" value="THIOSULFATE SULFURTRANSFERASE_RHODANESE-LIKE DOMAIN-CONTAINING PROTEIN 3"/>
    <property type="match status" value="1"/>
</dbReference>
<dbReference type="PROSITE" id="PS50206">
    <property type="entry name" value="RHODANESE_3"/>
    <property type="match status" value="1"/>
</dbReference>
<dbReference type="GO" id="GO:0005739">
    <property type="term" value="C:mitochondrion"/>
    <property type="evidence" value="ECO:0007669"/>
    <property type="project" value="TreeGrafter"/>
</dbReference>
<dbReference type="Proteomes" id="UP000002058">
    <property type="component" value="Unassembled WGS sequence"/>
</dbReference>
<dbReference type="FunCoup" id="C4JVF5">
    <property type="interactions" value="531"/>
</dbReference>
<dbReference type="Gene3D" id="3.40.250.10">
    <property type="entry name" value="Rhodanese-like domain"/>
    <property type="match status" value="1"/>
</dbReference>
<feature type="compositionally biased region" description="Polar residues" evidence="1">
    <location>
        <begin position="62"/>
        <end position="77"/>
    </location>
</feature>
<dbReference type="STRING" id="336963.C4JVF5"/>
<dbReference type="InterPro" id="IPR001763">
    <property type="entry name" value="Rhodanese-like_dom"/>
</dbReference>
<dbReference type="eggNOG" id="KOG1530">
    <property type="taxonomic scope" value="Eukaryota"/>
</dbReference>
<organism evidence="3 4">
    <name type="scientific">Uncinocarpus reesii (strain UAMH 1704)</name>
    <dbReference type="NCBI Taxonomy" id="336963"/>
    <lineage>
        <taxon>Eukaryota</taxon>
        <taxon>Fungi</taxon>
        <taxon>Dikarya</taxon>
        <taxon>Ascomycota</taxon>
        <taxon>Pezizomycotina</taxon>
        <taxon>Eurotiomycetes</taxon>
        <taxon>Eurotiomycetidae</taxon>
        <taxon>Onygenales</taxon>
        <taxon>Onygenaceae</taxon>
        <taxon>Uncinocarpus</taxon>
    </lineage>
</organism>
<name>C4JVF5_UNCRE</name>
<dbReference type="HOGENOM" id="CLU_089574_0_0_1"/>
<sequence length="230" mass="25144">MASKRAILPFFSSRSIASTPRTGSRTPSLRAISSTTTARPRLQAISPARLQPAHPFQTRLLSSTTARSNAPPSSNTADHPPFKQWTFDDINTRLAHPSSTPTILIDVREPPELLSTGTIPTAICLPLRSQPDALFLSPDEFLTRYGFSKPGVVSHKEVPDGDYTVVRQQQQTVDAELVFYCHAGVRARAAAELAVQAGYDGAKVGVYDGSWLDWAKRKGKVERWEGGSED</sequence>
<gene>
    <name evidence="3" type="ORF">UREG_06547</name>
</gene>
<evidence type="ECO:0000256" key="1">
    <source>
        <dbReference type="SAM" id="MobiDB-lite"/>
    </source>
</evidence>
<dbReference type="OrthoDB" id="566238at2759"/>
<feature type="region of interest" description="Disordered" evidence="1">
    <location>
        <begin position="16"/>
        <end position="40"/>
    </location>
</feature>
<dbReference type="KEGG" id="ure:UREG_06547"/>
<dbReference type="CDD" id="cd01519">
    <property type="entry name" value="RHOD_HSP67B2"/>
    <property type="match status" value="1"/>
</dbReference>
<dbReference type="RefSeq" id="XP_002583580.1">
    <property type="nucleotide sequence ID" value="XM_002583534.1"/>
</dbReference>
<evidence type="ECO:0000313" key="4">
    <source>
        <dbReference type="Proteomes" id="UP000002058"/>
    </source>
</evidence>
<dbReference type="SUPFAM" id="SSF52821">
    <property type="entry name" value="Rhodanese/Cell cycle control phosphatase"/>
    <property type="match status" value="1"/>
</dbReference>
<dbReference type="GeneID" id="8442654"/>
<proteinExistence type="predicted"/>
<dbReference type="VEuPathDB" id="FungiDB:UREG_06547"/>
<dbReference type="AlphaFoldDB" id="C4JVF5"/>
<dbReference type="Pfam" id="PF00581">
    <property type="entry name" value="Rhodanese"/>
    <property type="match status" value="1"/>
</dbReference>
<accession>C4JVF5</accession>
<feature type="domain" description="Rhodanese" evidence="2">
    <location>
        <begin position="98"/>
        <end position="223"/>
    </location>
</feature>
<evidence type="ECO:0000313" key="3">
    <source>
        <dbReference type="EMBL" id="EEP81682.1"/>
    </source>
</evidence>
<dbReference type="PANTHER" id="PTHR44086">
    <property type="entry name" value="THIOSULFATE SULFURTRANSFERASE RDL2, MITOCHONDRIAL-RELATED"/>
    <property type="match status" value="1"/>
</dbReference>
<keyword evidence="4" id="KW-1185">Reference proteome</keyword>
<dbReference type="OMA" id="MVFYCKA"/>
<reference evidence="4" key="1">
    <citation type="journal article" date="2009" name="Genome Res.">
        <title>Comparative genomic analyses of the human fungal pathogens Coccidioides and their relatives.</title>
        <authorList>
            <person name="Sharpton T.J."/>
            <person name="Stajich J.E."/>
            <person name="Rounsley S.D."/>
            <person name="Gardner M.J."/>
            <person name="Wortman J.R."/>
            <person name="Jordar V.S."/>
            <person name="Maiti R."/>
            <person name="Kodira C.D."/>
            <person name="Neafsey D.E."/>
            <person name="Zeng Q."/>
            <person name="Hung C.-Y."/>
            <person name="McMahan C."/>
            <person name="Muszewska A."/>
            <person name="Grynberg M."/>
            <person name="Mandel M.A."/>
            <person name="Kellner E.M."/>
            <person name="Barker B.M."/>
            <person name="Galgiani J.N."/>
            <person name="Orbach M.J."/>
            <person name="Kirkland T.N."/>
            <person name="Cole G.T."/>
            <person name="Henn M.R."/>
            <person name="Birren B.W."/>
            <person name="Taylor J.W."/>
        </authorList>
    </citation>
    <scope>NUCLEOTIDE SEQUENCE [LARGE SCALE GENOMIC DNA]</scope>
    <source>
        <strain evidence="4">UAMH 1704</strain>
    </source>
</reference>
<dbReference type="InterPro" id="IPR036873">
    <property type="entry name" value="Rhodanese-like_dom_sf"/>
</dbReference>
<evidence type="ECO:0000259" key="2">
    <source>
        <dbReference type="PROSITE" id="PS50206"/>
    </source>
</evidence>
<dbReference type="GO" id="GO:0004792">
    <property type="term" value="F:thiosulfate-cyanide sulfurtransferase activity"/>
    <property type="evidence" value="ECO:0007669"/>
    <property type="project" value="TreeGrafter"/>
</dbReference>
<protein>
    <recommendedName>
        <fullName evidence="2">Rhodanese domain-containing protein</fullName>
    </recommendedName>
</protein>
<dbReference type="EMBL" id="CH476618">
    <property type="protein sequence ID" value="EEP81682.1"/>
    <property type="molecule type" value="Genomic_DNA"/>
</dbReference>
<dbReference type="InParanoid" id="C4JVF5"/>